<organism evidence="2 3">
    <name type="scientific">Lentinus brumalis</name>
    <dbReference type="NCBI Taxonomy" id="2498619"/>
    <lineage>
        <taxon>Eukaryota</taxon>
        <taxon>Fungi</taxon>
        <taxon>Dikarya</taxon>
        <taxon>Basidiomycota</taxon>
        <taxon>Agaricomycotina</taxon>
        <taxon>Agaricomycetes</taxon>
        <taxon>Polyporales</taxon>
        <taxon>Polyporaceae</taxon>
        <taxon>Lentinus</taxon>
    </lineage>
</organism>
<feature type="transmembrane region" description="Helical" evidence="1">
    <location>
        <begin position="15"/>
        <end position="32"/>
    </location>
</feature>
<dbReference type="Proteomes" id="UP000256964">
    <property type="component" value="Unassembled WGS sequence"/>
</dbReference>
<keyword evidence="1" id="KW-0812">Transmembrane</keyword>
<keyword evidence="3" id="KW-1185">Reference proteome</keyword>
<gene>
    <name evidence="2" type="ORF">OH76DRAFT_1410109</name>
</gene>
<keyword evidence="1" id="KW-1133">Transmembrane helix</keyword>
<name>A0A371CT55_9APHY</name>
<evidence type="ECO:0000313" key="2">
    <source>
        <dbReference type="EMBL" id="RDX43451.1"/>
    </source>
</evidence>
<evidence type="ECO:0000256" key="1">
    <source>
        <dbReference type="SAM" id="Phobius"/>
    </source>
</evidence>
<reference evidence="2 3" key="1">
    <citation type="journal article" date="2018" name="Biotechnol. Biofuels">
        <title>Integrative visual omics of the white-rot fungus Polyporus brumalis exposes the biotechnological potential of its oxidative enzymes for delignifying raw plant biomass.</title>
        <authorList>
            <person name="Miyauchi S."/>
            <person name="Rancon A."/>
            <person name="Drula E."/>
            <person name="Hage H."/>
            <person name="Chaduli D."/>
            <person name="Favel A."/>
            <person name="Grisel S."/>
            <person name="Henrissat B."/>
            <person name="Herpoel-Gimbert I."/>
            <person name="Ruiz-Duenas F.J."/>
            <person name="Chevret D."/>
            <person name="Hainaut M."/>
            <person name="Lin J."/>
            <person name="Wang M."/>
            <person name="Pangilinan J."/>
            <person name="Lipzen A."/>
            <person name="Lesage-Meessen L."/>
            <person name="Navarro D."/>
            <person name="Riley R."/>
            <person name="Grigoriev I.V."/>
            <person name="Zhou S."/>
            <person name="Raouche S."/>
            <person name="Rosso M.N."/>
        </authorList>
    </citation>
    <scope>NUCLEOTIDE SEQUENCE [LARGE SCALE GENOMIC DNA]</scope>
    <source>
        <strain evidence="2 3">BRFM 1820</strain>
    </source>
</reference>
<dbReference type="AlphaFoldDB" id="A0A371CT55"/>
<proteinExistence type="predicted"/>
<protein>
    <submittedName>
        <fullName evidence="2">Uncharacterized protein</fullName>
    </submittedName>
</protein>
<keyword evidence="1" id="KW-0472">Membrane</keyword>
<sequence>MAPQPAAAPVVGDHAPFTFVFVCSILVYLAPGPECRNGQDRMHSVNCFPCSAGGESSGCSIGRS</sequence>
<accession>A0A371CT55</accession>
<evidence type="ECO:0000313" key="3">
    <source>
        <dbReference type="Proteomes" id="UP000256964"/>
    </source>
</evidence>
<dbReference type="EMBL" id="KZ857464">
    <property type="protein sequence ID" value="RDX43451.1"/>
    <property type="molecule type" value="Genomic_DNA"/>
</dbReference>